<organism evidence="6 7">
    <name type="scientific">Nitrosococcus wardiae</name>
    <dbReference type="NCBI Taxonomy" id="1814290"/>
    <lineage>
        <taxon>Bacteria</taxon>
        <taxon>Pseudomonadati</taxon>
        <taxon>Pseudomonadota</taxon>
        <taxon>Gammaproteobacteria</taxon>
        <taxon>Chromatiales</taxon>
        <taxon>Chromatiaceae</taxon>
        <taxon>Nitrosococcus</taxon>
    </lineage>
</organism>
<evidence type="ECO:0000313" key="7">
    <source>
        <dbReference type="Proteomes" id="UP000294325"/>
    </source>
</evidence>
<dbReference type="GO" id="GO:0006152">
    <property type="term" value="P:purine nucleoside catabolic process"/>
    <property type="evidence" value="ECO:0007669"/>
    <property type="project" value="TreeGrafter"/>
</dbReference>
<keyword evidence="3" id="KW-0378">Hydrolase</keyword>
<dbReference type="PANTHER" id="PTHR11079">
    <property type="entry name" value="CYTOSINE DEAMINASE FAMILY MEMBER"/>
    <property type="match status" value="1"/>
</dbReference>
<dbReference type="AlphaFoldDB" id="A0A4P7C2H7"/>
<evidence type="ECO:0000256" key="4">
    <source>
        <dbReference type="ARBA" id="ARBA00022833"/>
    </source>
</evidence>
<keyword evidence="2" id="KW-0479">Metal-binding</keyword>
<dbReference type="CDD" id="cd01285">
    <property type="entry name" value="nucleoside_deaminase"/>
    <property type="match status" value="1"/>
</dbReference>
<evidence type="ECO:0000313" key="6">
    <source>
        <dbReference type="EMBL" id="QBQ55887.1"/>
    </source>
</evidence>
<dbReference type="FunFam" id="3.40.140.10:FF:000011">
    <property type="entry name" value="tRNA-specific adenosine deaminase"/>
    <property type="match status" value="1"/>
</dbReference>
<dbReference type="OrthoDB" id="9802676at2"/>
<keyword evidence="4" id="KW-0862">Zinc</keyword>
<dbReference type="PANTHER" id="PTHR11079:SF161">
    <property type="entry name" value="CMP_DCMP-TYPE DEAMINASE DOMAIN-CONTAINING PROTEIN"/>
    <property type="match status" value="1"/>
</dbReference>
<gene>
    <name evidence="6" type="ORF">E3U44_16215</name>
</gene>
<proteinExistence type="inferred from homology"/>
<name>A0A4P7C2H7_9GAMM</name>
<comment type="similarity">
    <text evidence="1">Belongs to the cytidine and deoxycytidylate deaminase family.</text>
</comment>
<reference evidence="6 7" key="1">
    <citation type="submission" date="2019-03" db="EMBL/GenBank/DDBJ databases">
        <title>The genome sequence of Nitrosococcus wardiae strain D1FHST reveals the archetypal metabolic capacity of ammonia-oxidizing Gammaproteobacteria.</title>
        <authorList>
            <person name="Wang L."/>
            <person name="Lim C.K."/>
            <person name="Hanson T.E."/>
            <person name="Dang H."/>
            <person name="Klotz M.G."/>
        </authorList>
    </citation>
    <scope>NUCLEOTIDE SEQUENCE [LARGE SCALE GENOMIC DNA]</scope>
    <source>
        <strain evidence="6 7">D1FHS</strain>
    </source>
</reference>
<dbReference type="Proteomes" id="UP000294325">
    <property type="component" value="Chromosome"/>
</dbReference>
<accession>A0A4P7C2H7</accession>
<dbReference type="InterPro" id="IPR016193">
    <property type="entry name" value="Cytidine_deaminase-like"/>
</dbReference>
<feature type="domain" description="CMP/dCMP-type deaminase" evidence="5">
    <location>
        <begin position="1"/>
        <end position="111"/>
    </location>
</feature>
<sequence>MNPEFMAEAIRLASQGMGDDLGGPFGALVVRDGEILGRACNGVIRLRDPTAHAEIQAIRMACQNLNHFHLEGCALYCSCEPCPMCLGAAYWAHLDGIYYAASREDAASIGFADAAIYDELCLEPSRRHIPMIQLMREEVLDVFRRWKEKSDRILY</sequence>
<dbReference type="RefSeq" id="WP_134359142.1">
    <property type="nucleotide sequence ID" value="NZ_CP038033.1"/>
</dbReference>
<dbReference type="EMBL" id="CP038033">
    <property type="protein sequence ID" value="QBQ55887.1"/>
    <property type="molecule type" value="Genomic_DNA"/>
</dbReference>
<dbReference type="KEGG" id="nwr:E3U44_16215"/>
<dbReference type="InterPro" id="IPR002125">
    <property type="entry name" value="CMP_dCMP_dom"/>
</dbReference>
<dbReference type="Gene3D" id="3.40.140.10">
    <property type="entry name" value="Cytidine Deaminase, domain 2"/>
    <property type="match status" value="1"/>
</dbReference>
<dbReference type="Pfam" id="PF00383">
    <property type="entry name" value="dCMP_cyt_deam_1"/>
    <property type="match status" value="1"/>
</dbReference>
<evidence type="ECO:0000256" key="2">
    <source>
        <dbReference type="ARBA" id="ARBA00022723"/>
    </source>
</evidence>
<dbReference type="GO" id="GO:0047974">
    <property type="term" value="F:guanosine deaminase activity"/>
    <property type="evidence" value="ECO:0007669"/>
    <property type="project" value="TreeGrafter"/>
</dbReference>
<evidence type="ECO:0000256" key="3">
    <source>
        <dbReference type="ARBA" id="ARBA00022801"/>
    </source>
</evidence>
<evidence type="ECO:0000256" key="1">
    <source>
        <dbReference type="ARBA" id="ARBA00006576"/>
    </source>
</evidence>
<protein>
    <submittedName>
        <fullName evidence="6">Nucleoside deaminase</fullName>
    </submittedName>
</protein>
<keyword evidence="7" id="KW-1185">Reference proteome</keyword>
<evidence type="ECO:0000259" key="5">
    <source>
        <dbReference type="PROSITE" id="PS51747"/>
    </source>
</evidence>
<dbReference type="PROSITE" id="PS51747">
    <property type="entry name" value="CYT_DCMP_DEAMINASES_2"/>
    <property type="match status" value="1"/>
</dbReference>
<dbReference type="GO" id="GO:0046872">
    <property type="term" value="F:metal ion binding"/>
    <property type="evidence" value="ECO:0007669"/>
    <property type="project" value="UniProtKB-KW"/>
</dbReference>
<dbReference type="SUPFAM" id="SSF53927">
    <property type="entry name" value="Cytidine deaminase-like"/>
    <property type="match status" value="1"/>
</dbReference>